<keyword evidence="2" id="KW-1133">Transmembrane helix</keyword>
<dbReference type="RefSeq" id="WP_114032470.1">
    <property type="nucleotide sequence ID" value="NZ_QOIL01000022.1"/>
</dbReference>
<evidence type="ECO:0000313" key="5">
    <source>
        <dbReference type="Proteomes" id="UP000253094"/>
    </source>
</evidence>
<evidence type="ECO:0000313" key="4">
    <source>
        <dbReference type="EMBL" id="RCG25343.1"/>
    </source>
</evidence>
<sequence>MTWPDHGITPDHPTAAWPQPPPGDAGAPVEGEQAEAGRPPPGEGAQRRAAARAFRPRRTVPATVTALLLALAALVTLIGAVAAATGANMRTVPWTSFADFAAGPVDDPAHLATASAALVLGLLLLGLALVPGRTRVVPLASDDPRTVTGMTEGGLRRHLATVAAGVDGVSRARVKLRRRVVHVRAVTPLRDPGGLPGEITEAVGERLDEMRPLKPMRVRVHISQKGK</sequence>
<feature type="transmembrane region" description="Helical" evidence="2">
    <location>
        <begin position="109"/>
        <end position="130"/>
    </location>
</feature>
<feature type="region of interest" description="Disordered" evidence="1">
    <location>
        <begin position="1"/>
        <end position="55"/>
    </location>
</feature>
<accession>A0A367F4R1</accession>
<evidence type="ECO:0000259" key="3">
    <source>
        <dbReference type="Pfam" id="PF19803"/>
    </source>
</evidence>
<organism evidence="4 5">
    <name type="scientific">Sphaerisporangium album</name>
    <dbReference type="NCBI Taxonomy" id="509200"/>
    <lineage>
        <taxon>Bacteria</taxon>
        <taxon>Bacillati</taxon>
        <taxon>Actinomycetota</taxon>
        <taxon>Actinomycetes</taxon>
        <taxon>Streptosporangiales</taxon>
        <taxon>Streptosporangiaceae</taxon>
        <taxon>Sphaerisporangium</taxon>
    </lineage>
</organism>
<keyword evidence="2" id="KW-0812">Transmembrane</keyword>
<dbReference type="Proteomes" id="UP000253094">
    <property type="component" value="Unassembled WGS sequence"/>
</dbReference>
<gene>
    <name evidence="4" type="ORF">DQ384_31230</name>
</gene>
<feature type="domain" description="DUF6286" evidence="3">
    <location>
        <begin position="119"/>
        <end position="222"/>
    </location>
</feature>
<dbReference type="Pfam" id="PF19803">
    <property type="entry name" value="DUF6286"/>
    <property type="match status" value="1"/>
</dbReference>
<protein>
    <submittedName>
        <fullName evidence="4">Alkaline shock response membrane anchor protein AmaP</fullName>
    </submittedName>
</protein>
<name>A0A367F4R1_9ACTN</name>
<evidence type="ECO:0000256" key="2">
    <source>
        <dbReference type="SAM" id="Phobius"/>
    </source>
</evidence>
<dbReference type="InterPro" id="IPR046253">
    <property type="entry name" value="DUF6286"/>
</dbReference>
<feature type="compositionally biased region" description="Low complexity" evidence="1">
    <location>
        <begin position="30"/>
        <end position="55"/>
    </location>
</feature>
<dbReference type="EMBL" id="QOIL01000022">
    <property type="protein sequence ID" value="RCG25343.1"/>
    <property type="molecule type" value="Genomic_DNA"/>
</dbReference>
<feature type="transmembrane region" description="Helical" evidence="2">
    <location>
        <begin position="64"/>
        <end position="89"/>
    </location>
</feature>
<keyword evidence="5" id="KW-1185">Reference proteome</keyword>
<reference evidence="4 5" key="1">
    <citation type="submission" date="2018-06" db="EMBL/GenBank/DDBJ databases">
        <title>Sphaerisporangium craniellae sp. nov., isolated from a marine sponge in the South China Sea.</title>
        <authorList>
            <person name="Li L."/>
        </authorList>
    </citation>
    <scope>NUCLEOTIDE SEQUENCE [LARGE SCALE GENOMIC DNA]</scope>
    <source>
        <strain evidence="4 5">CCTCC AA 208026</strain>
    </source>
</reference>
<proteinExistence type="predicted"/>
<evidence type="ECO:0000256" key="1">
    <source>
        <dbReference type="SAM" id="MobiDB-lite"/>
    </source>
</evidence>
<comment type="caution">
    <text evidence="4">The sequence shown here is derived from an EMBL/GenBank/DDBJ whole genome shotgun (WGS) entry which is preliminary data.</text>
</comment>
<dbReference type="AlphaFoldDB" id="A0A367F4R1"/>
<keyword evidence="2" id="KW-0472">Membrane</keyword>